<feature type="region of interest" description="Disordered" evidence="1">
    <location>
        <begin position="964"/>
        <end position="987"/>
    </location>
</feature>
<feature type="region of interest" description="Disordered" evidence="1">
    <location>
        <begin position="773"/>
        <end position="801"/>
    </location>
</feature>
<feature type="region of interest" description="Disordered" evidence="1">
    <location>
        <begin position="821"/>
        <end position="867"/>
    </location>
</feature>
<protein>
    <submittedName>
        <fullName evidence="2">Uncharacterized protein</fullName>
    </submittedName>
</protein>
<evidence type="ECO:0000313" key="2">
    <source>
        <dbReference type="EMBL" id="GMK59117.1"/>
    </source>
</evidence>
<comment type="caution">
    <text evidence="2">The sequence shown here is derived from an EMBL/GenBank/DDBJ whole genome shotgun (WGS) entry which is preliminary data.</text>
</comment>
<organism evidence="2 3">
    <name type="scientific">Cutaneotrichosporon spelunceum</name>
    <dbReference type="NCBI Taxonomy" id="1672016"/>
    <lineage>
        <taxon>Eukaryota</taxon>
        <taxon>Fungi</taxon>
        <taxon>Dikarya</taxon>
        <taxon>Basidiomycota</taxon>
        <taxon>Agaricomycotina</taxon>
        <taxon>Tremellomycetes</taxon>
        <taxon>Trichosporonales</taxon>
        <taxon>Trichosporonaceae</taxon>
        <taxon>Cutaneotrichosporon</taxon>
    </lineage>
</organism>
<feature type="compositionally biased region" description="Acidic residues" evidence="1">
    <location>
        <begin position="245"/>
        <end position="258"/>
    </location>
</feature>
<sequence>MDQPGAARTGQDVGFWHRAAGSMALLYTQTRAVLRIKRVPSLLHSAPHTQGSEWPQYSNRRFSLPVNPSVLAIKAVAFKRIDPAHTKHPTFATPICRSSTLGGPCAAALPESQADLTHTTTPTHTRFSMAAVDSPRSPPALGPAFKQGSLRLDFDLRPTTAVNILETYSPFPTLGPSRDPFNLDTFLLHPSEVPWEFLNNSPFPGEALLVTGNDKPKRSEAPNNRMSMLRRPSPLASNPPLSAMVEEDEDDEDEDESEASTPGPLPPRRPLSAAVGGKAFRALMNGNRKSNNPLLTAESDTPDTIPTTPEEPLFDPPQLQPPDRRSMYSLSGSSSEDSCDGLQTPTSSNSAPTDVTSRLAAALQEDQQRQEDQQLRKNNRTSWRDWLGGRRTSFLGLRGGESGNTLLESPRASVVDLIPEEDVTGPVIPDSELARSAQLLRRLSLIKLGSLRLPSPHPLASVLERQSAHLPNEVAFAIPASRRVYPKSVNVVRRCEPLPAQPGLRIALGLRDVIQRIDAGERPTELLNLQRRTPLREGRARGVRDFVARRPFEERNVVYYPDDWVEEVSMARPGFGVWDLDFSDYMLALADTEERPPLNYTVRSKSQARQPRPSLSAAPVVTVTTAESARQSLKQLPKTTAPALAPAQATTPGPAATKDTPPTRTSVPSSSFRTPRSKPSTWDDSSDDDGDSDSAPPQDLVPVRPQTTRNQTAPAAIKASDRSRQSRLIDATTALEMVTASRDRRHEGNMNHVQRKAVTDQRRVSTMILEEQEKRRTQYAKSVHDMRRPQPSKRVSSMTLSGDAHAAALNKRASNLTLAATAAAHRTSSNQHSPPDSPGMNRPAASLPPSPRLQSGNRRRAVSHYEPTVDRRRSPMNINSMYGGLAPMVPMHTGMPSMAPMHTGIPAMVPMHTGMAPMGPMAPMHTGMMAPMHHHRASMMMPVQPMVPLQHGFAPQYAPQFAHGNSPHMYLQPPPPATGRYRERPVA</sequence>
<dbReference type="EMBL" id="BTCM01000007">
    <property type="protein sequence ID" value="GMK59117.1"/>
    <property type="molecule type" value="Genomic_DNA"/>
</dbReference>
<feature type="compositionally biased region" description="Low complexity" evidence="1">
    <location>
        <begin position="821"/>
        <end position="830"/>
    </location>
</feature>
<feature type="compositionally biased region" description="Polar residues" evidence="1">
    <location>
        <begin position="341"/>
        <end position="355"/>
    </location>
</feature>
<evidence type="ECO:0000256" key="1">
    <source>
        <dbReference type="SAM" id="MobiDB-lite"/>
    </source>
</evidence>
<gene>
    <name evidence="2" type="ORF">CspeluHIS016_0701320</name>
</gene>
<feature type="region of interest" description="Disordered" evidence="1">
    <location>
        <begin position="284"/>
        <end position="355"/>
    </location>
</feature>
<feature type="compositionally biased region" description="Low complexity" evidence="1">
    <location>
        <begin position="327"/>
        <end position="336"/>
    </location>
</feature>
<feature type="compositionally biased region" description="Low complexity" evidence="1">
    <location>
        <begin position="635"/>
        <end position="674"/>
    </location>
</feature>
<dbReference type="Proteomes" id="UP001222932">
    <property type="component" value="Unassembled WGS sequence"/>
</dbReference>
<reference evidence="2" key="2">
    <citation type="submission" date="2023-06" db="EMBL/GenBank/DDBJ databases">
        <authorList>
            <person name="Kobayashi Y."/>
            <person name="Kayamori A."/>
            <person name="Aoki K."/>
            <person name="Shiwa Y."/>
            <person name="Fujita N."/>
            <person name="Sugita T."/>
            <person name="Iwasaki W."/>
            <person name="Tanaka N."/>
            <person name="Takashima M."/>
        </authorList>
    </citation>
    <scope>NUCLEOTIDE SEQUENCE</scope>
    <source>
        <strain evidence="2">HIS016</strain>
    </source>
</reference>
<feature type="compositionally biased region" description="Low complexity" evidence="1">
    <location>
        <begin position="302"/>
        <end position="311"/>
    </location>
</feature>
<dbReference type="AlphaFoldDB" id="A0AAD3TYA7"/>
<feature type="region of interest" description="Disordered" evidence="1">
    <location>
        <begin position="208"/>
        <end position="272"/>
    </location>
</feature>
<keyword evidence="3" id="KW-1185">Reference proteome</keyword>
<evidence type="ECO:0000313" key="3">
    <source>
        <dbReference type="Proteomes" id="UP001222932"/>
    </source>
</evidence>
<feature type="compositionally biased region" description="Basic and acidic residues" evidence="1">
    <location>
        <begin position="773"/>
        <end position="788"/>
    </location>
</feature>
<name>A0AAD3TYA7_9TREE</name>
<accession>A0AAD3TYA7</accession>
<proteinExistence type="predicted"/>
<feature type="compositionally biased region" description="Low complexity" evidence="1">
    <location>
        <begin position="229"/>
        <end position="243"/>
    </location>
</feature>
<feature type="region of interest" description="Disordered" evidence="1">
    <location>
        <begin position="601"/>
        <end position="725"/>
    </location>
</feature>
<reference evidence="2" key="1">
    <citation type="journal article" date="2023" name="BMC Genomics">
        <title>Chromosome-level genome assemblies of Cutaneotrichosporon spp. (Trichosporonales, Basidiomycota) reveal imbalanced evolution between nucleotide sequences and chromosome synteny.</title>
        <authorList>
            <person name="Kobayashi Y."/>
            <person name="Kayamori A."/>
            <person name="Aoki K."/>
            <person name="Shiwa Y."/>
            <person name="Matsutani M."/>
            <person name="Fujita N."/>
            <person name="Sugita T."/>
            <person name="Iwasaki W."/>
            <person name="Tanaka N."/>
            <person name="Takashima M."/>
        </authorList>
    </citation>
    <scope>NUCLEOTIDE SEQUENCE</scope>
    <source>
        <strain evidence="2">HIS016</strain>
    </source>
</reference>
<feature type="compositionally biased region" description="Polar residues" evidence="1">
    <location>
        <begin position="622"/>
        <end position="634"/>
    </location>
</feature>